<sequence>MPDSHETTKHVIDALSVATVLGTLVEMLPSIAAVFTIVWTAIRIWETETVRSWTGRKAGPSAE</sequence>
<evidence type="ECO:0000313" key="2">
    <source>
        <dbReference type="EMBL" id="CAB5223993.1"/>
    </source>
</evidence>
<protein>
    <submittedName>
        <fullName evidence="2">Uncharacterized protein</fullName>
    </submittedName>
</protein>
<evidence type="ECO:0000256" key="1">
    <source>
        <dbReference type="SAM" id="Phobius"/>
    </source>
</evidence>
<feature type="transmembrane region" description="Helical" evidence="1">
    <location>
        <begin position="20"/>
        <end position="42"/>
    </location>
</feature>
<keyword evidence="1" id="KW-0812">Transmembrane</keyword>
<accession>A0A6J7X1M8</accession>
<keyword evidence="1" id="KW-1133">Transmembrane helix</keyword>
<keyword evidence="1" id="KW-0472">Membrane</keyword>
<organism evidence="2">
    <name type="scientific">uncultured Caudovirales phage</name>
    <dbReference type="NCBI Taxonomy" id="2100421"/>
    <lineage>
        <taxon>Viruses</taxon>
        <taxon>Duplodnaviria</taxon>
        <taxon>Heunggongvirae</taxon>
        <taxon>Uroviricota</taxon>
        <taxon>Caudoviricetes</taxon>
        <taxon>Peduoviridae</taxon>
        <taxon>Maltschvirus</taxon>
        <taxon>Maltschvirus maltsch</taxon>
    </lineage>
</organism>
<proteinExistence type="predicted"/>
<dbReference type="EMBL" id="LR798335">
    <property type="protein sequence ID" value="CAB5223993.1"/>
    <property type="molecule type" value="Genomic_DNA"/>
</dbReference>
<name>A0A6J7X1M8_9CAUD</name>
<gene>
    <name evidence="2" type="ORF">UFOVP393_25</name>
</gene>
<reference evidence="2" key="1">
    <citation type="submission" date="2020-05" db="EMBL/GenBank/DDBJ databases">
        <authorList>
            <person name="Chiriac C."/>
            <person name="Salcher M."/>
            <person name="Ghai R."/>
            <person name="Kavagutti S V."/>
        </authorList>
    </citation>
    <scope>NUCLEOTIDE SEQUENCE</scope>
</reference>